<keyword evidence="1" id="KW-1133">Transmembrane helix</keyword>
<feature type="transmembrane region" description="Helical" evidence="1">
    <location>
        <begin position="270"/>
        <end position="287"/>
    </location>
</feature>
<organism evidence="2">
    <name type="scientific">Caldilineaceae bacterium SB0662_bin_9</name>
    <dbReference type="NCBI Taxonomy" id="2605258"/>
    <lineage>
        <taxon>Bacteria</taxon>
        <taxon>Bacillati</taxon>
        <taxon>Chloroflexota</taxon>
        <taxon>Caldilineae</taxon>
        <taxon>Caldilineales</taxon>
        <taxon>Caldilineaceae</taxon>
    </lineage>
</organism>
<feature type="transmembrane region" description="Helical" evidence="1">
    <location>
        <begin position="307"/>
        <end position="329"/>
    </location>
</feature>
<dbReference type="EMBL" id="VXPY01000038">
    <property type="protein sequence ID" value="MYD89949.1"/>
    <property type="molecule type" value="Genomic_DNA"/>
</dbReference>
<dbReference type="AlphaFoldDB" id="A0A6B1DQF0"/>
<sequence length="351" mass="37912">MINSLALGFRILGLRLDLLIIPVFLSLAALYWPPADISLLFADLQAIFAEAQDAALEQAADADLPANTPTPFVPEALLDSLNASTLPLGQLLVNRTFLRVPGLVMALPLDQLLTDWSPSLSSVGDVLLVLAAFSAAGVVMGTLYQWQLARTVDASLRAWTERDNSEPDATAAPDPWEAFWFRARQTGLYLVLLVVLVTALSFAVSLLLAALSLVLPGAVFPLMGMYMLFLLLALPVFLFLQTYIIPGILLDSLKVVAAARQSVALIRNNVVSTLAFLLLSGFILFGIEEALGSINTSINTGFNPVILLLSSLSFAYVGTGTALAFLVFYRSRCLMSDGVDIIAWFKSMELE</sequence>
<reference evidence="2" key="1">
    <citation type="submission" date="2019-09" db="EMBL/GenBank/DDBJ databases">
        <title>Characterisation of the sponge microbiome using genome-centric metagenomics.</title>
        <authorList>
            <person name="Engelberts J.P."/>
            <person name="Robbins S.J."/>
            <person name="De Goeij J.M."/>
            <person name="Aranda M."/>
            <person name="Bell S.C."/>
            <person name="Webster N.S."/>
        </authorList>
    </citation>
    <scope>NUCLEOTIDE SEQUENCE</scope>
    <source>
        <strain evidence="2">SB0662_bin_9</strain>
    </source>
</reference>
<name>A0A6B1DQF0_9CHLR</name>
<evidence type="ECO:0008006" key="3">
    <source>
        <dbReference type="Google" id="ProtNLM"/>
    </source>
</evidence>
<feature type="transmembrane region" description="Helical" evidence="1">
    <location>
        <begin position="12"/>
        <end position="32"/>
    </location>
</feature>
<feature type="transmembrane region" description="Helical" evidence="1">
    <location>
        <begin position="226"/>
        <end position="250"/>
    </location>
</feature>
<protein>
    <recommendedName>
        <fullName evidence="3">Glycerophosphoryl diester phosphodiesterase membrane domain-containing protein</fullName>
    </recommendedName>
</protein>
<feature type="transmembrane region" description="Helical" evidence="1">
    <location>
        <begin position="126"/>
        <end position="146"/>
    </location>
</feature>
<feature type="transmembrane region" description="Helical" evidence="1">
    <location>
        <begin position="188"/>
        <end position="214"/>
    </location>
</feature>
<keyword evidence="1" id="KW-0812">Transmembrane</keyword>
<accession>A0A6B1DQF0</accession>
<gene>
    <name evidence="2" type="ORF">F4Y08_06360</name>
</gene>
<comment type="caution">
    <text evidence="2">The sequence shown here is derived from an EMBL/GenBank/DDBJ whole genome shotgun (WGS) entry which is preliminary data.</text>
</comment>
<keyword evidence="1" id="KW-0472">Membrane</keyword>
<evidence type="ECO:0000313" key="2">
    <source>
        <dbReference type="EMBL" id="MYD89949.1"/>
    </source>
</evidence>
<proteinExistence type="predicted"/>
<evidence type="ECO:0000256" key="1">
    <source>
        <dbReference type="SAM" id="Phobius"/>
    </source>
</evidence>